<feature type="transmembrane region" description="Helical" evidence="8">
    <location>
        <begin position="96"/>
        <end position="114"/>
    </location>
</feature>
<keyword evidence="3" id="KW-0813">Transport</keyword>
<evidence type="ECO:0000256" key="6">
    <source>
        <dbReference type="ARBA" id="ARBA00022989"/>
    </source>
</evidence>
<dbReference type="OrthoDB" id="3782574at2"/>
<dbReference type="AlphaFoldDB" id="A0A3L8P210"/>
<gene>
    <name evidence="9" type="ORF">D9V37_09665</name>
</gene>
<name>A0A3L8P210_9ACTN</name>
<proteinExistence type="inferred from homology"/>
<feature type="transmembrane region" description="Helical" evidence="8">
    <location>
        <begin position="39"/>
        <end position="59"/>
    </location>
</feature>
<dbReference type="EMBL" id="RDBE01000007">
    <property type="protein sequence ID" value="RLV48863.1"/>
    <property type="molecule type" value="Genomic_DNA"/>
</dbReference>
<dbReference type="InterPro" id="IPR002781">
    <property type="entry name" value="TM_pro_TauE-like"/>
</dbReference>
<dbReference type="RefSeq" id="WP_121805967.1">
    <property type="nucleotide sequence ID" value="NZ_RDBE01000007.1"/>
</dbReference>
<evidence type="ECO:0000256" key="5">
    <source>
        <dbReference type="ARBA" id="ARBA00022692"/>
    </source>
</evidence>
<keyword evidence="4 8" id="KW-1003">Cell membrane</keyword>
<evidence type="ECO:0000313" key="9">
    <source>
        <dbReference type="EMBL" id="RLV48863.1"/>
    </source>
</evidence>
<evidence type="ECO:0000256" key="2">
    <source>
        <dbReference type="ARBA" id="ARBA00009142"/>
    </source>
</evidence>
<feature type="transmembrane region" description="Helical" evidence="8">
    <location>
        <begin position="228"/>
        <end position="245"/>
    </location>
</feature>
<dbReference type="PANTHER" id="PTHR30269">
    <property type="entry name" value="TRANSMEMBRANE PROTEIN YFCA"/>
    <property type="match status" value="1"/>
</dbReference>
<dbReference type="PANTHER" id="PTHR30269:SF0">
    <property type="entry name" value="MEMBRANE TRANSPORTER PROTEIN YFCA-RELATED"/>
    <property type="match status" value="1"/>
</dbReference>
<keyword evidence="10" id="KW-1185">Reference proteome</keyword>
<sequence length="248" mass="24919">MTWAWLLLAGVGAGLVGSTAGLASLVSYPALLATGIGPLAANVTNAVAMTATTAGSMWGGRRELHGQRRRLVELAAASAVGGAVGALLLLSTPASAFEAVVPWLVALGSVLLMARDPIRRWARWEGSQLRPATWWWLPLLAVVGVYGGYFGAGVGVILLAVVSLSTVEPLAVSNAVKNVGTGAANGVAAIGYAVLGPVHWGAALPMAVGALLGGALGPAAVRVLPERPLRILVGLAGLALAVHLLNAG</sequence>
<comment type="similarity">
    <text evidence="2 8">Belongs to the 4-toluene sulfonate uptake permease (TSUP) (TC 2.A.102) family.</text>
</comment>
<evidence type="ECO:0000256" key="4">
    <source>
        <dbReference type="ARBA" id="ARBA00022475"/>
    </source>
</evidence>
<evidence type="ECO:0000256" key="7">
    <source>
        <dbReference type="ARBA" id="ARBA00023136"/>
    </source>
</evidence>
<accession>A0A3L8P210</accession>
<evidence type="ECO:0000256" key="3">
    <source>
        <dbReference type="ARBA" id="ARBA00022448"/>
    </source>
</evidence>
<evidence type="ECO:0000256" key="8">
    <source>
        <dbReference type="RuleBase" id="RU363041"/>
    </source>
</evidence>
<protein>
    <recommendedName>
        <fullName evidence="8">Probable membrane transporter protein</fullName>
    </recommendedName>
</protein>
<dbReference type="InterPro" id="IPR052017">
    <property type="entry name" value="TSUP"/>
</dbReference>
<comment type="subcellular location">
    <subcellularLocation>
        <location evidence="1 8">Cell membrane</location>
        <topology evidence="1 8">Multi-pass membrane protein</topology>
    </subcellularLocation>
</comment>
<dbReference type="GO" id="GO:0005886">
    <property type="term" value="C:plasma membrane"/>
    <property type="evidence" value="ECO:0007669"/>
    <property type="project" value="UniProtKB-SubCell"/>
</dbReference>
<evidence type="ECO:0000313" key="10">
    <source>
        <dbReference type="Proteomes" id="UP000281708"/>
    </source>
</evidence>
<feature type="transmembrane region" description="Helical" evidence="8">
    <location>
        <begin position="71"/>
        <end position="90"/>
    </location>
</feature>
<keyword evidence="5 8" id="KW-0812">Transmembrane</keyword>
<evidence type="ECO:0000256" key="1">
    <source>
        <dbReference type="ARBA" id="ARBA00004651"/>
    </source>
</evidence>
<reference evidence="9 10" key="1">
    <citation type="submission" date="2018-10" db="EMBL/GenBank/DDBJ databases">
        <title>Marmoricola sp. 4Q3S-7 whole genome shotgun sequence.</title>
        <authorList>
            <person name="Li F."/>
        </authorList>
    </citation>
    <scope>NUCLEOTIDE SEQUENCE [LARGE SCALE GENOMIC DNA]</scope>
    <source>
        <strain evidence="9 10">4Q3S-7</strain>
    </source>
</reference>
<comment type="caution">
    <text evidence="9">The sequence shown here is derived from an EMBL/GenBank/DDBJ whole genome shotgun (WGS) entry which is preliminary data.</text>
</comment>
<organism evidence="9 10">
    <name type="scientific">Nocardioides mangrovicus</name>
    <dbReference type="NCBI Taxonomy" id="2478913"/>
    <lineage>
        <taxon>Bacteria</taxon>
        <taxon>Bacillati</taxon>
        <taxon>Actinomycetota</taxon>
        <taxon>Actinomycetes</taxon>
        <taxon>Propionibacteriales</taxon>
        <taxon>Nocardioidaceae</taxon>
        <taxon>Nocardioides</taxon>
    </lineage>
</organism>
<feature type="transmembrane region" description="Helical" evidence="8">
    <location>
        <begin position="135"/>
        <end position="162"/>
    </location>
</feature>
<keyword evidence="6 8" id="KW-1133">Transmembrane helix</keyword>
<keyword evidence="7 8" id="KW-0472">Membrane</keyword>
<dbReference type="Proteomes" id="UP000281708">
    <property type="component" value="Unassembled WGS sequence"/>
</dbReference>
<feature type="transmembrane region" description="Helical" evidence="8">
    <location>
        <begin position="202"/>
        <end position="221"/>
    </location>
</feature>
<dbReference type="Pfam" id="PF01925">
    <property type="entry name" value="TauE"/>
    <property type="match status" value="1"/>
</dbReference>